<dbReference type="GO" id="GO:0008270">
    <property type="term" value="F:zinc ion binding"/>
    <property type="evidence" value="ECO:0007669"/>
    <property type="project" value="InterPro"/>
</dbReference>
<dbReference type="SUPFAM" id="SSF57701">
    <property type="entry name" value="Zn2/Cys6 DNA-binding domain"/>
    <property type="match status" value="1"/>
</dbReference>
<proteinExistence type="predicted"/>
<dbReference type="PANTHER" id="PTHR37534">
    <property type="entry name" value="TRANSCRIPTIONAL ACTIVATOR PROTEIN UGA3"/>
    <property type="match status" value="1"/>
</dbReference>
<dbReference type="Pfam" id="PF00172">
    <property type="entry name" value="Zn_clus"/>
    <property type="match status" value="1"/>
</dbReference>
<dbReference type="InterPro" id="IPR001138">
    <property type="entry name" value="Zn2Cys6_DnaBD"/>
</dbReference>
<dbReference type="OrthoDB" id="4525710at2759"/>
<dbReference type="InterPro" id="IPR036864">
    <property type="entry name" value="Zn2-C6_fun-type_DNA-bd_sf"/>
</dbReference>
<dbReference type="PROSITE" id="PS00463">
    <property type="entry name" value="ZN2_CY6_FUNGAL_1"/>
    <property type="match status" value="1"/>
</dbReference>
<dbReference type="PANTHER" id="PTHR37534:SF2">
    <property type="entry name" value="N-ACETYLTRANSFERASE DOMAIN-CONTAINING PROTEIN"/>
    <property type="match status" value="1"/>
</dbReference>
<organism evidence="4 5">
    <name type="scientific">Ophiocordyceps australis</name>
    <dbReference type="NCBI Taxonomy" id="1399860"/>
    <lineage>
        <taxon>Eukaryota</taxon>
        <taxon>Fungi</taxon>
        <taxon>Dikarya</taxon>
        <taxon>Ascomycota</taxon>
        <taxon>Pezizomycotina</taxon>
        <taxon>Sordariomycetes</taxon>
        <taxon>Hypocreomycetidae</taxon>
        <taxon>Hypocreales</taxon>
        <taxon>Ophiocordycipitaceae</taxon>
        <taxon>Ophiocordyceps</taxon>
    </lineage>
</organism>
<keyword evidence="1" id="KW-0539">Nucleus</keyword>
<feature type="compositionally biased region" description="Polar residues" evidence="2">
    <location>
        <begin position="73"/>
        <end position="94"/>
    </location>
</feature>
<dbReference type="EMBL" id="NJEU01000258">
    <property type="protein sequence ID" value="PHH77666.1"/>
    <property type="molecule type" value="Genomic_DNA"/>
</dbReference>
<dbReference type="GO" id="GO:0000981">
    <property type="term" value="F:DNA-binding transcription factor activity, RNA polymerase II-specific"/>
    <property type="evidence" value="ECO:0007669"/>
    <property type="project" value="InterPro"/>
</dbReference>
<dbReference type="Proteomes" id="UP000224854">
    <property type="component" value="Unassembled WGS sequence"/>
</dbReference>
<dbReference type="GO" id="GO:0005634">
    <property type="term" value="C:nucleus"/>
    <property type="evidence" value="ECO:0007669"/>
    <property type="project" value="TreeGrafter"/>
</dbReference>
<reference evidence="4 5" key="1">
    <citation type="submission" date="2017-06" db="EMBL/GenBank/DDBJ databases">
        <title>Ant-infecting Ophiocordyceps genomes reveal a high diversity of potential behavioral manipulation genes and a possible major role for enterotoxins.</title>
        <authorList>
            <person name="De Bekker C."/>
            <person name="Evans H.C."/>
            <person name="Brachmann A."/>
            <person name="Hughes D.P."/>
        </authorList>
    </citation>
    <scope>NUCLEOTIDE SEQUENCE [LARGE SCALE GENOMIC DNA]</scope>
    <source>
        <strain evidence="4 5">1348a</strain>
    </source>
</reference>
<sequence>MPAPRLPCHQCRARHVKCDDASPRCHQCEAKNLPCSRPKKKTRFKNGSLASFAPHHQQSLPALSTPYHASQIKWVNNSPPQDQPNLPSPSSIDCSHSPPAVSGLSWPHQSSHSPAFDETLEKAALATSRSFPLQDVQEACLFRYFVEQISHWFDLCDEYRHFQLVVPLRAKQYPHLLDAMFAVAARHLSRMPQYKTHNGIQYRGYSLPSLGDHVAVEYMLKCIPPLRQFHHPQDSSDYLDSIIATARKRSTSSPS</sequence>
<evidence type="ECO:0000313" key="4">
    <source>
        <dbReference type="EMBL" id="PHH77666.1"/>
    </source>
</evidence>
<dbReference type="CDD" id="cd00067">
    <property type="entry name" value="GAL4"/>
    <property type="match status" value="1"/>
</dbReference>
<dbReference type="GO" id="GO:0045944">
    <property type="term" value="P:positive regulation of transcription by RNA polymerase II"/>
    <property type="evidence" value="ECO:0007669"/>
    <property type="project" value="TreeGrafter"/>
</dbReference>
<dbReference type="SMART" id="SM00066">
    <property type="entry name" value="GAL4"/>
    <property type="match status" value="1"/>
</dbReference>
<evidence type="ECO:0000256" key="1">
    <source>
        <dbReference type="ARBA" id="ARBA00023242"/>
    </source>
</evidence>
<protein>
    <recommendedName>
        <fullName evidence="3">Zn(2)-C6 fungal-type domain-containing protein</fullName>
    </recommendedName>
</protein>
<dbReference type="AlphaFoldDB" id="A0A2C5ZCC2"/>
<name>A0A2C5ZCC2_9HYPO</name>
<dbReference type="Gene3D" id="4.10.240.10">
    <property type="entry name" value="Zn(2)-C6 fungal-type DNA-binding domain"/>
    <property type="match status" value="1"/>
</dbReference>
<evidence type="ECO:0000256" key="2">
    <source>
        <dbReference type="SAM" id="MobiDB-lite"/>
    </source>
</evidence>
<dbReference type="PROSITE" id="PS50048">
    <property type="entry name" value="ZN2_CY6_FUNGAL_2"/>
    <property type="match status" value="1"/>
</dbReference>
<evidence type="ECO:0000259" key="3">
    <source>
        <dbReference type="PROSITE" id="PS50048"/>
    </source>
</evidence>
<feature type="domain" description="Zn(2)-C6 fungal-type" evidence="3">
    <location>
        <begin position="7"/>
        <end position="37"/>
    </location>
</feature>
<comment type="caution">
    <text evidence="4">The sequence shown here is derived from an EMBL/GenBank/DDBJ whole genome shotgun (WGS) entry which is preliminary data.</text>
</comment>
<dbReference type="GO" id="GO:0000976">
    <property type="term" value="F:transcription cis-regulatory region binding"/>
    <property type="evidence" value="ECO:0007669"/>
    <property type="project" value="TreeGrafter"/>
</dbReference>
<accession>A0A2C5ZCC2</accession>
<keyword evidence="5" id="KW-1185">Reference proteome</keyword>
<feature type="region of interest" description="Disordered" evidence="2">
    <location>
        <begin position="73"/>
        <end position="113"/>
    </location>
</feature>
<evidence type="ECO:0000313" key="5">
    <source>
        <dbReference type="Proteomes" id="UP000224854"/>
    </source>
</evidence>
<gene>
    <name evidence="4" type="ORF">CDD82_3408</name>
</gene>